<sequence>MMTMSRKDTDKLIMTEFGKLYEKRTITQVSVKEIVANCHINRTTFYKHFYDVYDVRDQMENQFIDNFTNTIKENFQAGFSIENVSYYFVKILESNDPYFNVLLKSPDSYHTIDRLTEKLESFFRAQMAIHENEMTDYILNFYISGLCSMLIERTRKGKKMSSEQLGGLLETILTKGMYVTLEQYN</sequence>
<dbReference type="Proteomes" id="UP000051845">
    <property type="component" value="Unassembled WGS sequence"/>
</dbReference>
<evidence type="ECO:0000313" key="1">
    <source>
        <dbReference type="EMBL" id="KRM75825.1"/>
    </source>
</evidence>
<accession>A0A0R2B9A4</accession>
<dbReference type="SUPFAM" id="SSF46689">
    <property type="entry name" value="Homeodomain-like"/>
    <property type="match status" value="1"/>
</dbReference>
<reference evidence="1 2" key="1">
    <citation type="journal article" date="2015" name="Genome Announc.">
        <title>Expanding the biotechnology potential of lactobacilli through comparative genomics of 213 strains and associated genera.</title>
        <authorList>
            <person name="Sun Z."/>
            <person name="Harris H.M."/>
            <person name="McCann A."/>
            <person name="Guo C."/>
            <person name="Argimon S."/>
            <person name="Zhang W."/>
            <person name="Yang X."/>
            <person name="Jeffery I.B."/>
            <person name="Cooney J.C."/>
            <person name="Kagawa T.F."/>
            <person name="Liu W."/>
            <person name="Song Y."/>
            <person name="Salvetti E."/>
            <person name="Wrobel A."/>
            <person name="Rasinkangas P."/>
            <person name="Parkhill J."/>
            <person name="Rea M.C."/>
            <person name="O'Sullivan O."/>
            <person name="Ritari J."/>
            <person name="Douillard F.P."/>
            <person name="Paul Ross R."/>
            <person name="Yang R."/>
            <person name="Briner A.E."/>
            <person name="Felis G.E."/>
            <person name="de Vos W.M."/>
            <person name="Barrangou R."/>
            <person name="Klaenhammer T.R."/>
            <person name="Caufield P.W."/>
            <person name="Cui Y."/>
            <person name="Zhang H."/>
            <person name="O'Toole P.W."/>
        </authorList>
    </citation>
    <scope>NUCLEOTIDE SEQUENCE [LARGE SCALE GENOMIC DNA]</scope>
    <source>
        <strain evidence="1 2">DSM 20515</strain>
    </source>
</reference>
<dbReference type="STRING" id="33960.TY91_13220"/>
<dbReference type="PATRIC" id="fig|1423733.4.peg.2076"/>
<dbReference type="PANTHER" id="PTHR43479:SF7">
    <property type="entry name" value="TETR-FAMILY TRANSCRIPTIONAL REGULATOR"/>
    <property type="match status" value="1"/>
</dbReference>
<protein>
    <recommendedName>
        <fullName evidence="3">HTH tetR-type domain-containing protein</fullName>
    </recommendedName>
</protein>
<dbReference type="Gene3D" id="1.10.357.10">
    <property type="entry name" value="Tetracycline Repressor, domain 2"/>
    <property type="match status" value="1"/>
</dbReference>
<dbReference type="InterPro" id="IPR009057">
    <property type="entry name" value="Homeodomain-like_sf"/>
</dbReference>
<evidence type="ECO:0000313" key="2">
    <source>
        <dbReference type="Proteomes" id="UP000051845"/>
    </source>
</evidence>
<name>A0A0R2B9A4_SECCO</name>
<dbReference type="EMBL" id="AYYR01000043">
    <property type="protein sequence ID" value="KRM75825.1"/>
    <property type="molecule type" value="Genomic_DNA"/>
</dbReference>
<comment type="caution">
    <text evidence="1">The sequence shown here is derived from an EMBL/GenBank/DDBJ whole genome shotgun (WGS) entry which is preliminary data.</text>
</comment>
<dbReference type="InterPro" id="IPR050624">
    <property type="entry name" value="HTH-type_Tx_Regulator"/>
</dbReference>
<dbReference type="PANTHER" id="PTHR43479">
    <property type="entry name" value="ACREF/ENVCD OPERON REPRESSOR-RELATED"/>
    <property type="match status" value="1"/>
</dbReference>
<gene>
    <name evidence="1" type="ORF">FC82_GL001974</name>
</gene>
<dbReference type="AlphaFoldDB" id="A0A0R2B9A4"/>
<evidence type="ECO:0008006" key="3">
    <source>
        <dbReference type="Google" id="ProtNLM"/>
    </source>
</evidence>
<proteinExistence type="predicted"/>
<organism evidence="1 2">
    <name type="scientific">Secundilactobacillus collinoides DSM 20515 = JCM 1123</name>
    <dbReference type="NCBI Taxonomy" id="1423733"/>
    <lineage>
        <taxon>Bacteria</taxon>
        <taxon>Bacillati</taxon>
        <taxon>Bacillota</taxon>
        <taxon>Bacilli</taxon>
        <taxon>Lactobacillales</taxon>
        <taxon>Lactobacillaceae</taxon>
        <taxon>Secundilactobacillus</taxon>
    </lineage>
</organism>